<feature type="transmembrane region" description="Helical" evidence="1">
    <location>
        <begin position="6"/>
        <end position="26"/>
    </location>
</feature>
<keyword evidence="1" id="KW-0812">Transmembrane</keyword>
<keyword evidence="3" id="KW-1185">Reference proteome</keyword>
<dbReference type="AlphaFoldDB" id="A0AA41KIM0"/>
<sequence length="65" mass="7273">MIPDPIIYQTAAILGASGLAGLALEARWQHKAVLRHERQLSGTDYRRGIVSLVNEHLRGKEDHEN</sequence>
<organism evidence="2 3">
    <name type="scientific">Haloarcula salina</name>
    <dbReference type="NCBI Taxonomy" id="1429914"/>
    <lineage>
        <taxon>Archaea</taxon>
        <taxon>Methanobacteriati</taxon>
        <taxon>Methanobacteriota</taxon>
        <taxon>Stenosarchaea group</taxon>
        <taxon>Halobacteria</taxon>
        <taxon>Halobacteriales</taxon>
        <taxon>Haloarculaceae</taxon>
        <taxon>Haloarcula</taxon>
    </lineage>
</organism>
<gene>
    <name evidence="2" type="ORF">KTS37_08475</name>
</gene>
<name>A0AA41KIM0_9EURY</name>
<accession>A0AA41KIM0</accession>
<keyword evidence="1" id="KW-0472">Membrane</keyword>
<protein>
    <submittedName>
        <fullName evidence="2">Uncharacterized protein</fullName>
    </submittedName>
</protein>
<evidence type="ECO:0000313" key="2">
    <source>
        <dbReference type="EMBL" id="MBV0901823.1"/>
    </source>
</evidence>
<evidence type="ECO:0000313" key="3">
    <source>
        <dbReference type="Proteomes" id="UP001166304"/>
    </source>
</evidence>
<evidence type="ECO:0000256" key="1">
    <source>
        <dbReference type="SAM" id="Phobius"/>
    </source>
</evidence>
<dbReference type="RefSeq" id="WP_162413014.1">
    <property type="nucleotide sequence ID" value="NZ_JAHQXE010000002.1"/>
</dbReference>
<dbReference type="Proteomes" id="UP001166304">
    <property type="component" value="Unassembled WGS sequence"/>
</dbReference>
<keyword evidence="1" id="KW-1133">Transmembrane helix</keyword>
<comment type="caution">
    <text evidence="2">The sequence shown here is derived from an EMBL/GenBank/DDBJ whole genome shotgun (WGS) entry which is preliminary data.</text>
</comment>
<proteinExistence type="predicted"/>
<dbReference type="EMBL" id="JAHQXE010000002">
    <property type="protein sequence ID" value="MBV0901823.1"/>
    <property type="molecule type" value="Genomic_DNA"/>
</dbReference>
<reference evidence="2" key="1">
    <citation type="submission" date="2021-06" db="EMBL/GenBank/DDBJ databases">
        <title>New haloarchaea isolates fom saline soil.</title>
        <authorList>
            <person name="Duran-Viseras A."/>
            <person name="Sanchez-Porro C.S."/>
            <person name="Ventosa A."/>
        </authorList>
    </citation>
    <scope>NUCLEOTIDE SEQUENCE</scope>
    <source>
        <strain evidence="2">JCM 18369</strain>
    </source>
</reference>